<dbReference type="EMBL" id="CP001108">
    <property type="protein sequence ID" value="ACF46926.1"/>
    <property type="molecule type" value="Genomic_DNA"/>
</dbReference>
<keyword evidence="3" id="KW-1185">Reference proteome</keyword>
<dbReference type="eggNOG" id="COG2606">
    <property type="taxonomic scope" value="Bacteria"/>
</dbReference>
<sequence length="154" mass="17208">MPIQKLRNFLDSHRIKYFIISHSPAYTAQEIAASAHVPGKELAKTVMVTIDGRLAMAVLPASGKLDFTMLERVASSNDVLLASEEDFADMFPGCEVGAMPPFGNLFGMKTYVDRELARDEEIVFNAGDHTELLRLSFRDYEHLVHPVIADLVKR</sequence>
<dbReference type="Proteomes" id="UP000002725">
    <property type="component" value="Chromosome"/>
</dbReference>
<accession>B4S4N0</accession>
<dbReference type="CDD" id="cd04332">
    <property type="entry name" value="YbaK_like"/>
    <property type="match status" value="1"/>
</dbReference>
<dbReference type="InterPro" id="IPR036754">
    <property type="entry name" value="YbaK/aa-tRNA-synt-asso_dom_sf"/>
</dbReference>
<dbReference type="SUPFAM" id="SSF55826">
    <property type="entry name" value="YbaK/ProRS associated domain"/>
    <property type="match status" value="1"/>
</dbReference>
<organism evidence="2 3">
    <name type="scientific">Prosthecochloris aestuarii (strain DSM 271 / SK 413)</name>
    <dbReference type="NCBI Taxonomy" id="290512"/>
    <lineage>
        <taxon>Bacteria</taxon>
        <taxon>Pseudomonadati</taxon>
        <taxon>Chlorobiota</taxon>
        <taxon>Chlorobiia</taxon>
        <taxon>Chlorobiales</taxon>
        <taxon>Chlorobiaceae</taxon>
        <taxon>Prosthecochloris</taxon>
    </lineage>
</organism>
<dbReference type="AlphaFoldDB" id="B4S4N0"/>
<dbReference type="Pfam" id="PF04073">
    <property type="entry name" value="tRNA_edit"/>
    <property type="match status" value="1"/>
</dbReference>
<dbReference type="STRING" id="290512.Paes_1914"/>
<dbReference type="RefSeq" id="WP_012506459.1">
    <property type="nucleotide sequence ID" value="NC_011059.1"/>
</dbReference>
<dbReference type="KEGG" id="paa:Paes_1914"/>
<proteinExistence type="predicted"/>
<evidence type="ECO:0000313" key="3">
    <source>
        <dbReference type="Proteomes" id="UP000002725"/>
    </source>
</evidence>
<dbReference type="HOGENOM" id="CLU_094875_2_1_10"/>
<dbReference type="GO" id="GO:0004812">
    <property type="term" value="F:aminoacyl-tRNA ligase activity"/>
    <property type="evidence" value="ECO:0007669"/>
    <property type="project" value="UniProtKB-KW"/>
</dbReference>
<dbReference type="GO" id="GO:0002161">
    <property type="term" value="F:aminoacyl-tRNA deacylase activity"/>
    <property type="evidence" value="ECO:0007669"/>
    <property type="project" value="InterPro"/>
</dbReference>
<evidence type="ECO:0000313" key="2">
    <source>
        <dbReference type="EMBL" id="ACF46926.1"/>
    </source>
</evidence>
<name>B4S4N0_PROA2</name>
<gene>
    <name evidence="2" type="ordered locus">Paes_1914</name>
</gene>
<feature type="domain" description="YbaK/aminoacyl-tRNA synthetase-associated" evidence="1">
    <location>
        <begin position="22"/>
        <end position="141"/>
    </location>
</feature>
<protein>
    <submittedName>
        <fullName evidence="2">YbaK/prolyl-tRNA synthetase associated region</fullName>
    </submittedName>
</protein>
<reference evidence="2" key="1">
    <citation type="submission" date="2008-06" db="EMBL/GenBank/DDBJ databases">
        <title>Complete sequence of chromosome of Prosthecochloris aestuarii DSM 271.</title>
        <authorList>
            <consortium name="US DOE Joint Genome Institute"/>
            <person name="Lucas S."/>
            <person name="Copeland A."/>
            <person name="Lapidus A."/>
            <person name="Glavina del Rio T."/>
            <person name="Dalin E."/>
            <person name="Tice H."/>
            <person name="Bruce D."/>
            <person name="Goodwin L."/>
            <person name="Pitluck S."/>
            <person name="Schmutz J."/>
            <person name="Larimer F."/>
            <person name="Land M."/>
            <person name="Hauser L."/>
            <person name="Kyrpides N."/>
            <person name="Anderson I."/>
            <person name="Liu Z."/>
            <person name="Li T."/>
            <person name="Zhao F."/>
            <person name="Overmann J."/>
            <person name="Bryant D.A."/>
            <person name="Richardson P."/>
        </authorList>
    </citation>
    <scope>NUCLEOTIDE SEQUENCE [LARGE SCALE GENOMIC DNA]</scope>
    <source>
        <strain evidence="2">DSM 271</strain>
    </source>
</reference>
<dbReference type="InterPro" id="IPR007214">
    <property type="entry name" value="YbaK/aa-tRNA-synth-assoc-dom"/>
</dbReference>
<evidence type="ECO:0000259" key="1">
    <source>
        <dbReference type="Pfam" id="PF04073"/>
    </source>
</evidence>
<dbReference type="Gene3D" id="3.90.960.10">
    <property type="entry name" value="YbaK/aminoacyl-tRNA synthetase-associated domain"/>
    <property type="match status" value="1"/>
</dbReference>